<dbReference type="PANTHER" id="PTHR11102:SF160">
    <property type="entry name" value="ERAD-ASSOCIATED E3 UBIQUITIN-PROTEIN LIGASE COMPONENT HRD3"/>
    <property type="match status" value="1"/>
</dbReference>
<dbReference type="PANTHER" id="PTHR11102">
    <property type="entry name" value="SEL-1-LIKE PROTEIN"/>
    <property type="match status" value="1"/>
</dbReference>
<reference evidence="3" key="1">
    <citation type="journal article" date="2019" name="Int. J. Syst. Evol. Microbiol.">
        <title>The Global Catalogue of Microorganisms (GCM) 10K type strain sequencing project: providing services to taxonomists for standard genome sequencing and annotation.</title>
        <authorList>
            <consortium name="The Broad Institute Genomics Platform"/>
            <consortium name="The Broad Institute Genome Sequencing Center for Infectious Disease"/>
            <person name="Wu L."/>
            <person name="Ma J."/>
        </authorList>
    </citation>
    <scope>NUCLEOTIDE SEQUENCE [LARGE SCALE GENOMIC DNA]</scope>
    <source>
        <strain evidence="3">CGMCC 1.12766</strain>
    </source>
</reference>
<gene>
    <name evidence="2" type="ORF">GCM10007420_16600</name>
</gene>
<dbReference type="SMART" id="SM00671">
    <property type="entry name" value="SEL1"/>
    <property type="match status" value="1"/>
</dbReference>
<dbReference type="Gene3D" id="1.25.40.10">
    <property type="entry name" value="Tetratricopeptide repeat domain"/>
    <property type="match status" value="1"/>
</dbReference>
<proteinExistence type="predicted"/>
<dbReference type="RefSeq" id="WP_188452116.1">
    <property type="nucleotide sequence ID" value="NZ_BMFS01000007.1"/>
</dbReference>
<sequence>MFRTVIAGAVIMLGAAGAEAQYSGAMLQPGEVFTGEISRRNAPMDDGIYVDCLNLDTQAGQNYTVTVQAAEFDVFIMSGEGGCDASAGGADFSYERLTIPGNGGRWAIFVQNDVANDFGRYQLAVSGPGGGSTAVASAGQGGAQASASSHGRGSQTHAAAWAAFQADNYNEALPLMELAAGSGDHESQYALGYMYTFGLGTQRNYLQAAHWLTRAAEQGDTNAQTLLVQIAPNISQALFIDHIDRYGPDTSSFAMWAGDVAEYCTLRGPNCTQLRADLRRAEQANNLRAQSENMARIWNLHGGGQSQEQFFAQSRARLECLRRVRRSIQAQNSGQQDWRYVNTC</sequence>
<dbReference type="InterPro" id="IPR050767">
    <property type="entry name" value="Sel1_AlgK"/>
</dbReference>
<organism evidence="2 3">
    <name type="scientific">Glycocaulis albus</name>
    <dbReference type="NCBI Taxonomy" id="1382801"/>
    <lineage>
        <taxon>Bacteria</taxon>
        <taxon>Pseudomonadati</taxon>
        <taxon>Pseudomonadota</taxon>
        <taxon>Alphaproteobacteria</taxon>
        <taxon>Maricaulales</taxon>
        <taxon>Maricaulaceae</taxon>
        <taxon>Glycocaulis</taxon>
    </lineage>
</organism>
<dbReference type="SUPFAM" id="SSF81901">
    <property type="entry name" value="HCP-like"/>
    <property type="match status" value="1"/>
</dbReference>
<feature type="signal peptide" evidence="1">
    <location>
        <begin position="1"/>
        <end position="20"/>
    </location>
</feature>
<dbReference type="Pfam" id="PF08238">
    <property type="entry name" value="Sel1"/>
    <property type="match status" value="1"/>
</dbReference>
<feature type="chain" id="PRO_5045906090" description="Sel1 repeat family protein" evidence="1">
    <location>
        <begin position="21"/>
        <end position="344"/>
    </location>
</feature>
<dbReference type="Proteomes" id="UP000648722">
    <property type="component" value="Unassembled WGS sequence"/>
</dbReference>
<comment type="caution">
    <text evidence="2">The sequence shown here is derived from an EMBL/GenBank/DDBJ whole genome shotgun (WGS) entry which is preliminary data.</text>
</comment>
<protein>
    <recommendedName>
        <fullName evidence="4">Sel1 repeat family protein</fullName>
    </recommendedName>
</protein>
<keyword evidence="3" id="KW-1185">Reference proteome</keyword>
<evidence type="ECO:0000313" key="2">
    <source>
        <dbReference type="EMBL" id="GGH01243.1"/>
    </source>
</evidence>
<dbReference type="EMBL" id="BMFS01000007">
    <property type="protein sequence ID" value="GGH01243.1"/>
    <property type="molecule type" value="Genomic_DNA"/>
</dbReference>
<dbReference type="InterPro" id="IPR006597">
    <property type="entry name" value="Sel1-like"/>
</dbReference>
<accession>A0ABQ1XRS5</accession>
<evidence type="ECO:0008006" key="4">
    <source>
        <dbReference type="Google" id="ProtNLM"/>
    </source>
</evidence>
<evidence type="ECO:0000256" key="1">
    <source>
        <dbReference type="SAM" id="SignalP"/>
    </source>
</evidence>
<evidence type="ECO:0000313" key="3">
    <source>
        <dbReference type="Proteomes" id="UP000648722"/>
    </source>
</evidence>
<dbReference type="InterPro" id="IPR011990">
    <property type="entry name" value="TPR-like_helical_dom_sf"/>
</dbReference>
<name>A0ABQ1XRS5_9PROT</name>
<keyword evidence="1" id="KW-0732">Signal</keyword>